<dbReference type="GO" id="GO:0009247">
    <property type="term" value="P:glycolipid biosynthetic process"/>
    <property type="evidence" value="ECO:0007669"/>
    <property type="project" value="UniProtKB-ARBA"/>
</dbReference>
<keyword evidence="4 7" id="KW-0808">Transferase</keyword>
<evidence type="ECO:0000256" key="5">
    <source>
        <dbReference type="ARBA" id="ARBA00023136"/>
    </source>
</evidence>
<keyword evidence="5" id="KW-0472">Membrane</keyword>
<dbReference type="OrthoDB" id="9801955at2"/>
<dbReference type="EMBL" id="BALE01000009">
    <property type="protein sequence ID" value="GAN53252.1"/>
    <property type="molecule type" value="Genomic_DNA"/>
</dbReference>
<evidence type="ECO:0000256" key="4">
    <source>
        <dbReference type="ARBA" id="ARBA00022679"/>
    </source>
</evidence>
<dbReference type="STRING" id="1231623.Tasa_009_047"/>
<comment type="subcellular location">
    <subcellularLocation>
        <location evidence="1">Cell inner membrane</location>
    </subcellularLocation>
</comment>
<keyword evidence="3" id="KW-0997">Cell inner membrane</keyword>
<reference evidence="7 8" key="1">
    <citation type="submission" date="2012-10" db="EMBL/GenBank/DDBJ databases">
        <title>Genome sequencing of Tanticharoenia sakaeratensis NBRC 103193.</title>
        <authorList>
            <person name="Azuma Y."/>
            <person name="Hadano H."/>
            <person name="Hirakawa H."/>
            <person name="Matsushita K."/>
        </authorList>
    </citation>
    <scope>NUCLEOTIDE SEQUENCE [LARGE SCALE GENOMIC DNA]</scope>
    <source>
        <strain evidence="7 8">NBRC 103193</strain>
    </source>
</reference>
<dbReference type="PANTHER" id="PTHR30606:SF9">
    <property type="entry name" value="LIPID A BIOSYNTHESIS LAUROYLTRANSFERASE"/>
    <property type="match status" value="1"/>
</dbReference>
<dbReference type="InterPro" id="IPR004960">
    <property type="entry name" value="LipA_acyltrans"/>
</dbReference>
<accession>A0A0D6MI19</accession>
<comment type="caution">
    <text evidence="7">The sequence shown here is derived from an EMBL/GenBank/DDBJ whole genome shotgun (WGS) entry which is preliminary data.</text>
</comment>
<dbReference type="CDD" id="cd07984">
    <property type="entry name" value="LPLAT_LABLAT-like"/>
    <property type="match status" value="1"/>
</dbReference>
<keyword evidence="6 7" id="KW-0012">Acyltransferase</keyword>
<evidence type="ECO:0000256" key="3">
    <source>
        <dbReference type="ARBA" id="ARBA00022519"/>
    </source>
</evidence>
<dbReference type="PANTHER" id="PTHR30606">
    <property type="entry name" value="LIPID A BIOSYNTHESIS LAUROYL ACYLTRANSFERASE"/>
    <property type="match status" value="1"/>
</dbReference>
<dbReference type="GO" id="GO:0016746">
    <property type="term" value="F:acyltransferase activity"/>
    <property type="evidence" value="ECO:0007669"/>
    <property type="project" value="UniProtKB-KW"/>
</dbReference>
<dbReference type="RefSeq" id="WP_048847045.1">
    <property type="nucleotide sequence ID" value="NZ_BALE01000009.1"/>
</dbReference>
<proteinExistence type="predicted"/>
<evidence type="ECO:0000256" key="1">
    <source>
        <dbReference type="ARBA" id="ARBA00004533"/>
    </source>
</evidence>
<name>A0A0D6MI19_9PROT</name>
<evidence type="ECO:0000313" key="7">
    <source>
        <dbReference type="EMBL" id="GAN53252.1"/>
    </source>
</evidence>
<evidence type="ECO:0000256" key="2">
    <source>
        <dbReference type="ARBA" id="ARBA00022475"/>
    </source>
</evidence>
<evidence type="ECO:0000256" key="6">
    <source>
        <dbReference type="ARBA" id="ARBA00023315"/>
    </source>
</evidence>
<dbReference type="Proteomes" id="UP000032679">
    <property type="component" value="Unassembled WGS sequence"/>
</dbReference>
<dbReference type="Pfam" id="PF03279">
    <property type="entry name" value="Lip_A_acyltrans"/>
    <property type="match status" value="1"/>
</dbReference>
<keyword evidence="2" id="KW-1003">Cell membrane</keyword>
<sequence length="307" mass="33981">MSESAPKIRLQHRIEAGLASGVLALLRKLGPARASDFGGRVARLVGPRLPVSRIAARNLTLAMPWLGGRAHRRIIRDMWENLGRTVGEFPHIAGLERDTAAGPGWRLLGEEMLIDQAARGGAALFVSGHIGNWEVMPPVCARYGLAFAPFYRAADNPLVDRMVRDLRREAMGIETPLFPKGAKGAREALLHIARGGHLGVLSDQKMNDGIEARLFGYPAMTPSAAAAFSLKYRAPIVLGHVRRDGPARFTLTVDRVLTPEPGPDRKADIQALTQTINDRMEAWIREVPASWLWMHRRFPKAFYRPEK</sequence>
<evidence type="ECO:0000313" key="8">
    <source>
        <dbReference type="Proteomes" id="UP000032679"/>
    </source>
</evidence>
<dbReference type="AlphaFoldDB" id="A0A0D6MI19"/>
<gene>
    <name evidence="7" type="ORF">Tasa_009_047</name>
</gene>
<organism evidence="7 8">
    <name type="scientific">Tanticharoenia sakaeratensis NBRC 103193</name>
    <dbReference type="NCBI Taxonomy" id="1231623"/>
    <lineage>
        <taxon>Bacteria</taxon>
        <taxon>Pseudomonadati</taxon>
        <taxon>Pseudomonadota</taxon>
        <taxon>Alphaproteobacteria</taxon>
        <taxon>Acetobacterales</taxon>
        <taxon>Acetobacteraceae</taxon>
        <taxon>Tanticharoenia</taxon>
    </lineage>
</organism>
<keyword evidence="8" id="KW-1185">Reference proteome</keyword>
<protein>
    <submittedName>
        <fullName evidence="7">Lipid A biosynthesis lauroyl acyltransferase</fullName>
    </submittedName>
</protein>
<dbReference type="GO" id="GO:0005886">
    <property type="term" value="C:plasma membrane"/>
    <property type="evidence" value="ECO:0007669"/>
    <property type="project" value="UniProtKB-SubCell"/>
</dbReference>